<dbReference type="Gene3D" id="3.40.50.2000">
    <property type="entry name" value="Glycogen Phosphorylase B"/>
    <property type="match status" value="2"/>
</dbReference>
<evidence type="ECO:0000256" key="8">
    <source>
        <dbReference type="ARBA" id="ARBA00023277"/>
    </source>
</evidence>
<feature type="modified residue" description="N6-(pyridoxal phosphate)lysine" evidence="10">
    <location>
        <position position="654"/>
    </location>
</feature>
<keyword evidence="4" id="KW-0021">Allosteric enzyme</keyword>
<dbReference type="GO" id="GO:0005980">
    <property type="term" value="P:glycogen catabolic process"/>
    <property type="evidence" value="ECO:0007669"/>
    <property type="project" value="TreeGrafter"/>
</dbReference>
<dbReference type="PIRSF" id="PIRSF000460">
    <property type="entry name" value="Pprylas_GlgP"/>
    <property type="match status" value="1"/>
</dbReference>
<evidence type="ECO:0000256" key="3">
    <source>
        <dbReference type="ARBA" id="ARBA00006047"/>
    </source>
</evidence>
<dbReference type="InterPro" id="IPR011833">
    <property type="entry name" value="Glycg_phsphrylas"/>
</dbReference>
<dbReference type="RefSeq" id="WP_073269171.1">
    <property type="nucleotide sequence ID" value="NZ_FQTU01000001.1"/>
</dbReference>
<comment type="function">
    <text evidence="11">Allosteric enzyme that catalyzes the rate-limiting step in glycogen catabolism, the phosphorolytic cleavage of glycogen to produce glucose-1-phosphate, and plays a central role in maintaining cellular and organismal glucose homeostasis.</text>
</comment>
<dbReference type="GO" id="GO:0005737">
    <property type="term" value="C:cytoplasm"/>
    <property type="evidence" value="ECO:0007669"/>
    <property type="project" value="TreeGrafter"/>
</dbReference>
<dbReference type="EMBL" id="FQTU01000001">
    <property type="protein sequence ID" value="SHE28919.1"/>
    <property type="molecule type" value="Genomic_DNA"/>
</dbReference>
<sequence>MLTKETLKKEIEEALYSTAGKSFAESDLTDKYYALGNVVRKHTGKIWSETGKNQRASKAKTVYYFSMEYLTGKFMEKNLEYLGIYEVVKDFFEDHDICLGDLFDIEAEPGLGNGGLGRLAVAFLDSLSSMSMPGHGYGLRYEKGLFKQSIENGYQKEEPQNWLKEQNIWEFKRPSEAVEVRYGGGIQVIPIGKKFTFRHVDYSIVKAVPYDTPFIGYKNHNVNTLRLWSAESTEDLNLKEFSKGNLCGAFNKIDEVKSICQVLYPDDSYYDGKRLRLKQEYFLVSAGVQDVVRKSVNNGIPLEELHKYTAIHINDTHPAMAVPELMRILMDEYYMEWEQAWKITVKTCAFTNHTLLEEAMEKWDISLYRDLLPRIWQITEEINNRFLAELRNVHRITSAEAMDKLSIIHQNTVRMVNLSIVGSHSINGVAKLHSDLLKERELRHFYNIYPQKFNNKTNGIIHRHWLLSANKNLADLTEDLIGPGFKTNPIQMRELLKHSNDKQVLDRIMEIKHENKKNLSKYIYDTTGIKTNPHGIFDIQAKRIHEYKRQLMNILHVMYLYDKLKTNPNMDMVPRTFIFAGKAAPGYYIAKEIIKLINTVARVVNSDLTIKDKLKIVFLEDYSVSLATKMIPAADVSEQISTATKEASGTSNMKYMMNGAITLATLDGANIEIMKEVGENNIVVFGLKDYEVYDFYQRGNYDPQSLYFGNPVIKETIDKLVNGYFRVPYGEFQPIYDSLVKYGDRYFILKDFESYMQAQRKIGNMYRNKYQWAEMSLSNTACSGAFSSDYTIGRYANEIWGVKTLTPRKD</sequence>
<dbReference type="InterPro" id="IPR035090">
    <property type="entry name" value="Pyridoxal_P_attach_site"/>
</dbReference>
<dbReference type="FunFam" id="3.40.50.2000:FF:000003">
    <property type="entry name" value="Alpha-1,4 glucan phosphorylase"/>
    <property type="match status" value="1"/>
</dbReference>
<evidence type="ECO:0000256" key="11">
    <source>
        <dbReference type="RuleBase" id="RU000587"/>
    </source>
</evidence>
<dbReference type="Proteomes" id="UP000184251">
    <property type="component" value="Unassembled WGS sequence"/>
</dbReference>
<dbReference type="FunFam" id="3.40.50.2000:FF:000807">
    <property type="entry name" value="Alpha-glucan phosphorylase 2, cytosolic"/>
    <property type="match status" value="1"/>
</dbReference>
<evidence type="ECO:0000256" key="2">
    <source>
        <dbReference type="ARBA" id="ARBA00001933"/>
    </source>
</evidence>
<comment type="function">
    <text evidence="9">Phosphorylase is an important allosteric enzyme in carbohydrate metabolism. Enzymes from different sources differ in their regulatory mechanisms and in their natural substrates. However, all known phosphorylases share catalytic and structural properties.</text>
</comment>
<dbReference type="STRING" id="1120975.SAMN02746064_00171"/>
<comment type="cofactor">
    <cofactor evidence="2 11">
        <name>pyridoxal 5'-phosphate</name>
        <dbReference type="ChEBI" id="CHEBI:597326"/>
    </cofactor>
</comment>
<keyword evidence="5 11" id="KW-0328">Glycosyltransferase</keyword>
<accession>A0A1M4S9P9</accession>
<evidence type="ECO:0000313" key="12">
    <source>
        <dbReference type="EMBL" id="SHE28919.1"/>
    </source>
</evidence>
<dbReference type="AlphaFoldDB" id="A0A1M4S9P9"/>
<evidence type="ECO:0000313" key="13">
    <source>
        <dbReference type="Proteomes" id="UP000184251"/>
    </source>
</evidence>
<evidence type="ECO:0000256" key="4">
    <source>
        <dbReference type="ARBA" id="ARBA00022533"/>
    </source>
</evidence>
<evidence type="ECO:0000256" key="5">
    <source>
        <dbReference type="ARBA" id="ARBA00022676"/>
    </source>
</evidence>
<organism evidence="12 13">
    <name type="scientific">Alkalibacter saccharofermentans DSM 14828</name>
    <dbReference type="NCBI Taxonomy" id="1120975"/>
    <lineage>
        <taxon>Bacteria</taxon>
        <taxon>Bacillati</taxon>
        <taxon>Bacillota</taxon>
        <taxon>Clostridia</taxon>
        <taxon>Eubacteriales</taxon>
        <taxon>Eubacteriaceae</taxon>
        <taxon>Alkalibacter</taxon>
    </lineage>
</organism>
<dbReference type="SUPFAM" id="SSF53756">
    <property type="entry name" value="UDP-Glycosyltransferase/glycogen phosphorylase"/>
    <property type="match status" value="1"/>
</dbReference>
<dbReference type="CDD" id="cd04300">
    <property type="entry name" value="GT35_Glycogen_Phosphorylase"/>
    <property type="match status" value="1"/>
</dbReference>
<dbReference type="PANTHER" id="PTHR11468">
    <property type="entry name" value="GLYCOGEN PHOSPHORYLASE"/>
    <property type="match status" value="1"/>
</dbReference>
<evidence type="ECO:0000256" key="7">
    <source>
        <dbReference type="ARBA" id="ARBA00022898"/>
    </source>
</evidence>
<dbReference type="InterPro" id="IPR000811">
    <property type="entry name" value="Glyco_trans_35"/>
</dbReference>
<reference evidence="12 13" key="1">
    <citation type="submission" date="2016-11" db="EMBL/GenBank/DDBJ databases">
        <authorList>
            <person name="Jaros S."/>
            <person name="Januszkiewicz K."/>
            <person name="Wedrychowicz H."/>
        </authorList>
    </citation>
    <scope>NUCLEOTIDE SEQUENCE [LARGE SCALE GENOMIC DNA]</scope>
    <source>
        <strain evidence="12 13">DSM 14828</strain>
    </source>
</reference>
<comment type="catalytic activity">
    <reaction evidence="1 11">
        <text>[(1-&gt;4)-alpha-D-glucosyl](n) + phosphate = [(1-&gt;4)-alpha-D-glucosyl](n-1) + alpha-D-glucose 1-phosphate</text>
        <dbReference type="Rhea" id="RHEA:41732"/>
        <dbReference type="Rhea" id="RHEA-COMP:9584"/>
        <dbReference type="Rhea" id="RHEA-COMP:9586"/>
        <dbReference type="ChEBI" id="CHEBI:15444"/>
        <dbReference type="ChEBI" id="CHEBI:43474"/>
        <dbReference type="ChEBI" id="CHEBI:58601"/>
        <dbReference type="EC" id="2.4.1.1"/>
    </reaction>
</comment>
<gene>
    <name evidence="12" type="ORF">SAMN02746064_00171</name>
</gene>
<evidence type="ECO:0000256" key="10">
    <source>
        <dbReference type="PIRSR" id="PIRSR000460-1"/>
    </source>
</evidence>
<keyword evidence="6 11" id="KW-0808">Transferase</keyword>
<dbReference type="PROSITE" id="PS00102">
    <property type="entry name" value="PHOSPHORYLASE"/>
    <property type="match status" value="1"/>
</dbReference>
<keyword evidence="7 10" id="KW-0663">Pyridoxal phosphate</keyword>
<comment type="similarity">
    <text evidence="3 11">Belongs to the glycogen phosphorylase family.</text>
</comment>
<protein>
    <recommendedName>
        <fullName evidence="11">Alpha-1,4 glucan phosphorylase</fullName>
        <ecNumber evidence="11">2.4.1.1</ecNumber>
    </recommendedName>
</protein>
<dbReference type="PANTHER" id="PTHR11468:SF3">
    <property type="entry name" value="GLYCOGEN PHOSPHORYLASE, LIVER FORM"/>
    <property type="match status" value="1"/>
</dbReference>
<keyword evidence="8 11" id="KW-0119">Carbohydrate metabolism</keyword>
<dbReference type="NCBIfam" id="TIGR02093">
    <property type="entry name" value="P_ylase"/>
    <property type="match status" value="1"/>
</dbReference>
<dbReference type="EC" id="2.4.1.1" evidence="11"/>
<proteinExistence type="inferred from homology"/>
<dbReference type="GO" id="GO:0030170">
    <property type="term" value="F:pyridoxal phosphate binding"/>
    <property type="evidence" value="ECO:0007669"/>
    <property type="project" value="InterPro"/>
</dbReference>
<evidence type="ECO:0000256" key="1">
    <source>
        <dbReference type="ARBA" id="ARBA00001275"/>
    </source>
</evidence>
<keyword evidence="13" id="KW-1185">Reference proteome</keyword>
<dbReference type="Pfam" id="PF00343">
    <property type="entry name" value="Phosphorylase"/>
    <property type="match status" value="1"/>
</dbReference>
<evidence type="ECO:0000256" key="9">
    <source>
        <dbReference type="ARBA" id="ARBA00025174"/>
    </source>
</evidence>
<dbReference type="GO" id="GO:0008184">
    <property type="term" value="F:glycogen phosphorylase activity"/>
    <property type="evidence" value="ECO:0007669"/>
    <property type="project" value="InterPro"/>
</dbReference>
<dbReference type="OrthoDB" id="9760804at2"/>
<evidence type="ECO:0000256" key="6">
    <source>
        <dbReference type="ARBA" id="ARBA00022679"/>
    </source>
</evidence>
<name>A0A1M4S9P9_9FIRM</name>